<feature type="compositionally biased region" description="Pro residues" evidence="1">
    <location>
        <begin position="173"/>
        <end position="188"/>
    </location>
</feature>
<feature type="region of interest" description="Disordered" evidence="1">
    <location>
        <begin position="162"/>
        <end position="216"/>
    </location>
</feature>
<keyword evidence="2" id="KW-0732">Signal</keyword>
<reference evidence="3 4" key="1">
    <citation type="journal article" date="2016" name="Appl. Microbiol. Biotechnol.">
        <title>Characterization of T-DNA insertion mutants with decreased virulence in the entomopathogenic fungus Beauveria bassiana JEF-007.</title>
        <authorList>
            <person name="Kim S."/>
            <person name="Lee S.J."/>
            <person name="Nai Y.S."/>
            <person name="Yu J.S."/>
            <person name="Lee M.R."/>
            <person name="Yang Y.T."/>
            <person name="Kim J.S."/>
        </authorList>
    </citation>
    <scope>NUCLEOTIDE SEQUENCE [LARGE SCALE GENOMIC DNA]</scope>
    <source>
        <strain evidence="3 4">JEF-007</strain>
    </source>
</reference>
<feature type="signal peptide" evidence="2">
    <location>
        <begin position="1"/>
        <end position="19"/>
    </location>
</feature>
<comment type="caution">
    <text evidence="3">The sequence shown here is derived from an EMBL/GenBank/DDBJ whole genome shotgun (WGS) entry which is preliminary data.</text>
</comment>
<proteinExistence type="predicted"/>
<sequence>MTKLSNLFATALFVSNVIAQTFTIIQDGNQPASGGSNKDIEASCTTPECFQDKKLSYYIVYSPECTSAEQHTEEVCLGSDAWCSHGGRAKLYGSKEKCLELRPKPQSKAPWLPRSDAPCSDESEQCLGTEDACSHIENEILVAEAVEMDLDVFEKLCIKQRSKEGTADQPEQGPSPPKETPKPPPTASPEPSAQPAQPETPSFQLPDSESCSKPGADEEPCLGSIAWCEKHGQQQGLGDKNACLLTRGLDVKAFEETFQGLVAPVKESILTWAQNVTKHAALREIFVQFDGRGGAKEHHDGLGSLEKQALEGLRKGLEKYAGQKLFSRQSGLCTK</sequence>
<dbReference type="Proteomes" id="UP000235728">
    <property type="component" value="Unassembled WGS sequence"/>
</dbReference>
<feature type="compositionally biased region" description="Polar residues" evidence="1">
    <location>
        <begin position="202"/>
        <end position="211"/>
    </location>
</feature>
<gene>
    <name evidence="3" type="ORF">BM221_005815</name>
</gene>
<feature type="chain" id="PRO_5014944390" evidence="2">
    <location>
        <begin position="20"/>
        <end position="335"/>
    </location>
</feature>
<dbReference type="AlphaFoldDB" id="A0A2N6NK61"/>
<dbReference type="OMA" id="ILTWAQN"/>
<feature type="compositionally biased region" description="Low complexity" evidence="1">
    <location>
        <begin position="189"/>
        <end position="201"/>
    </location>
</feature>
<evidence type="ECO:0000313" key="3">
    <source>
        <dbReference type="EMBL" id="PMB67647.1"/>
    </source>
</evidence>
<name>A0A2N6NK61_BEABA</name>
<evidence type="ECO:0000313" key="4">
    <source>
        <dbReference type="Proteomes" id="UP000235728"/>
    </source>
</evidence>
<protein>
    <submittedName>
        <fullName evidence="3">Uncharacterized protein</fullName>
    </submittedName>
</protein>
<accession>A0A2N6NK61</accession>
<evidence type="ECO:0000256" key="1">
    <source>
        <dbReference type="SAM" id="MobiDB-lite"/>
    </source>
</evidence>
<organism evidence="3 4">
    <name type="scientific">Beauveria bassiana</name>
    <name type="common">White muscardine disease fungus</name>
    <name type="synonym">Tritirachium shiotae</name>
    <dbReference type="NCBI Taxonomy" id="176275"/>
    <lineage>
        <taxon>Eukaryota</taxon>
        <taxon>Fungi</taxon>
        <taxon>Dikarya</taxon>
        <taxon>Ascomycota</taxon>
        <taxon>Pezizomycotina</taxon>
        <taxon>Sordariomycetes</taxon>
        <taxon>Hypocreomycetidae</taxon>
        <taxon>Hypocreales</taxon>
        <taxon>Cordycipitaceae</taxon>
        <taxon>Beauveria</taxon>
    </lineage>
</organism>
<evidence type="ECO:0000256" key="2">
    <source>
        <dbReference type="SAM" id="SignalP"/>
    </source>
</evidence>
<dbReference type="EMBL" id="MRVG01000006">
    <property type="protein sequence ID" value="PMB67647.1"/>
    <property type="molecule type" value="Genomic_DNA"/>
</dbReference>